<keyword evidence="3" id="KW-1185">Reference proteome</keyword>
<protein>
    <recommendedName>
        <fullName evidence="4">Maintenance of telomere capping protein 4</fullName>
    </recommendedName>
</protein>
<dbReference type="Proteomes" id="UP000002866">
    <property type="component" value="Chromosome 10"/>
</dbReference>
<dbReference type="RefSeq" id="XP_004182676.1">
    <property type="nucleotide sequence ID" value="XM_004182628.1"/>
</dbReference>
<feature type="region of interest" description="Disordered" evidence="1">
    <location>
        <begin position="603"/>
        <end position="629"/>
    </location>
</feature>
<dbReference type="GeneID" id="14498339"/>
<sequence>MSVEKTILLEDVDTKTGLTTLKTTHRLRNLNHRHHYHHHYNTNNQNNPKNFNDVTYPNSSDNIQATRADINRIKMVTKLVMDSKYGLMDDLNVEFNTLQKPSRDSVESLDDLSSSLTPSSVDDIKKYSDFYNCKSDKNRSKKTKKSQKNNAGTNPKKKSQSVEPALLSRARRSSTHRRSVSTDTFSRHDQLELESITNSTLKYNLTHKPLTAPMSKFSRINAERTRIYLEHYYNLLHKSISLDGIEVIHENLDGVYNPLQVIRNRKLRKKFNELVPGTLYIPKTPVIAIKEFSKTPEKTSPWFVDLPERSSDMVWRSSHWHDLVDHRGEYWFEEPSATATANLISKNYKKYSSLSYLKTKSDSGTPPRASNIISSSNANIYLSPSSNPSLSADIFANTTTIVSKDISKNYTITTQNILPKYVTTKMNSVKEVSTSPKLIQLPAIVTPQKFEISTINKANALSVPAGSGSTNPVGKSVSSNYTESMQHLSLLGSFATKTQSRNSQKTYSDSPTSNASMPINNSDTTNSKIVLNASTATHSTTNNIETVSTKNSNSKANNEKDNDTNQNRLTIPDHDTSVLLDVNVKDAPLEQHSPKNKLEKLISRSPWNKNQGSTNIMGLKSRSASSKSSKKVGFYKLSSNSNSNLGEAFNMQYVSNDSIETQDLGSKHKNNRRKSSSMKKQSFSHSTHTYLAPEDVVTNSHHNSHHNSSSGSSLSIVPENKTSKRNKVVRKLSSSEKINDQPHLSRLRAKIRHPNALNINTSFFSGNSNSNDFSTKASYQPSQIRLSSTMDNTINDNSKLTTEYTSNTKLHSPRHYDHDDDINNPKSGYYSEDEETDDSVHFDDDEENSGLEFNYKKKTFTSFVPSYDLDMQLQEDWKEARYVMGTVHLMQHRREIFHSIKRKELNKRVSEPVQNDAAGLFSDTSQVLDKYNSRLDTVISDADNWNSRWLNDYSVRVQTLISTTDRIMTDINTTLTLKLKLFQENAEKYESLKNIHAQRMSKILYRCLEFLLVVFFTILRVIVRGLKDIRHILDLFLDLLTWLLW</sequence>
<dbReference type="STRING" id="1071380.I2H9V5"/>
<feature type="compositionally biased region" description="Polar residues" evidence="1">
    <location>
        <begin position="605"/>
        <end position="616"/>
    </location>
</feature>
<feature type="compositionally biased region" description="Basic and acidic residues" evidence="1">
    <location>
        <begin position="814"/>
        <end position="823"/>
    </location>
</feature>
<feature type="compositionally biased region" description="Basic residues" evidence="1">
    <location>
        <begin position="169"/>
        <end position="179"/>
    </location>
</feature>
<gene>
    <name evidence="2" type="primary">TBLA0J01620</name>
    <name evidence="2" type="ORF">TBLA_0J01620</name>
</gene>
<dbReference type="InterPro" id="IPR038769">
    <property type="entry name" value="MTC4"/>
</dbReference>
<feature type="region of interest" description="Disordered" evidence="1">
    <location>
        <begin position="806"/>
        <end position="847"/>
    </location>
</feature>
<feature type="compositionally biased region" description="Polar residues" evidence="1">
    <location>
        <begin position="495"/>
        <end position="529"/>
    </location>
</feature>
<evidence type="ECO:0000313" key="3">
    <source>
        <dbReference type="Proteomes" id="UP000002866"/>
    </source>
</evidence>
<accession>I2H9V5</accession>
<evidence type="ECO:0008006" key="4">
    <source>
        <dbReference type="Google" id="ProtNLM"/>
    </source>
</evidence>
<evidence type="ECO:0000256" key="1">
    <source>
        <dbReference type="SAM" id="MobiDB-lite"/>
    </source>
</evidence>
<organism evidence="2 3">
    <name type="scientific">Henningerozyma blattae (strain ATCC 34711 / CBS 6284 / DSM 70876 / NBRC 10599 / NRRL Y-10934 / UCD 77-7)</name>
    <name type="common">Yeast</name>
    <name type="synonym">Tetrapisispora blattae</name>
    <dbReference type="NCBI Taxonomy" id="1071380"/>
    <lineage>
        <taxon>Eukaryota</taxon>
        <taxon>Fungi</taxon>
        <taxon>Dikarya</taxon>
        <taxon>Ascomycota</taxon>
        <taxon>Saccharomycotina</taxon>
        <taxon>Saccharomycetes</taxon>
        <taxon>Saccharomycetales</taxon>
        <taxon>Saccharomycetaceae</taxon>
        <taxon>Henningerozyma</taxon>
    </lineage>
</organism>
<dbReference type="EMBL" id="HE806325">
    <property type="protein sequence ID" value="CCH63157.1"/>
    <property type="molecule type" value="Genomic_DNA"/>
</dbReference>
<dbReference type="PANTHER" id="PTHR38426:SF1">
    <property type="entry name" value="MAINTENANCE OF TELOMERE CAPPING PROTEIN 4"/>
    <property type="match status" value="1"/>
</dbReference>
<feature type="region of interest" description="Disordered" evidence="1">
    <location>
        <begin position="660"/>
        <end position="743"/>
    </location>
</feature>
<dbReference type="InParanoid" id="I2H9V5"/>
<feature type="compositionally biased region" description="Low complexity" evidence="1">
    <location>
        <begin position="706"/>
        <end position="715"/>
    </location>
</feature>
<feature type="compositionally biased region" description="Polar residues" evidence="1">
    <location>
        <begin position="544"/>
        <end position="556"/>
    </location>
</feature>
<dbReference type="HOGENOM" id="CLU_316461_0_0_1"/>
<reference evidence="2 3" key="1">
    <citation type="journal article" date="2011" name="Proc. Natl. Acad. Sci. U.S.A.">
        <title>Evolutionary erosion of yeast sex chromosomes by mating-type switching accidents.</title>
        <authorList>
            <person name="Gordon J.L."/>
            <person name="Armisen D."/>
            <person name="Proux-Wera E."/>
            <person name="Oheigeartaigh S.S."/>
            <person name="Byrne K.P."/>
            <person name="Wolfe K.H."/>
        </authorList>
    </citation>
    <scope>NUCLEOTIDE SEQUENCE [LARGE SCALE GENOMIC DNA]</scope>
    <source>
        <strain evidence="3">ATCC 34711 / CBS 6284 / DSM 70876 / NBRC 10599 / NRRL Y-10934 / UCD 77-7</strain>
    </source>
</reference>
<dbReference type="OrthoDB" id="4064064at2759"/>
<dbReference type="eggNOG" id="ENOG502QXZI">
    <property type="taxonomic scope" value="Eukaryota"/>
</dbReference>
<evidence type="ECO:0000313" key="2">
    <source>
        <dbReference type="EMBL" id="CCH63157.1"/>
    </source>
</evidence>
<dbReference type="PANTHER" id="PTHR38426">
    <property type="entry name" value="MAINTENANCE OF TELOMERE CAPPING PROTEIN 4"/>
    <property type="match status" value="1"/>
</dbReference>
<feature type="compositionally biased region" description="Basic residues" evidence="1">
    <location>
        <begin position="667"/>
        <end position="677"/>
    </location>
</feature>
<dbReference type="KEGG" id="tbl:TBLA_0J01620"/>
<feature type="compositionally biased region" description="Low complexity" evidence="1">
    <location>
        <begin position="532"/>
        <end position="543"/>
    </location>
</feature>
<feature type="region of interest" description="Disordered" evidence="1">
    <location>
        <begin position="494"/>
        <end position="571"/>
    </location>
</feature>
<dbReference type="AlphaFoldDB" id="I2H9V5"/>
<dbReference type="FunCoup" id="I2H9V5">
    <property type="interactions" value="33"/>
</dbReference>
<feature type="compositionally biased region" description="Acidic residues" evidence="1">
    <location>
        <begin position="831"/>
        <end position="847"/>
    </location>
</feature>
<feature type="region of interest" description="Disordered" evidence="1">
    <location>
        <begin position="135"/>
        <end position="186"/>
    </location>
</feature>
<proteinExistence type="predicted"/>
<name>I2H9V5_HENB6</name>